<feature type="chain" id="PRO_5046481602" evidence="1">
    <location>
        <begin position="21"/>
        <end position="127"/>
    </location>
</feature>
<reference evidence="2 3" key="1">
    <citation type="submission" date="2024-06" db="EMBL/GenBank/DDBJ databases">
        <authorList>
            <person name="Kaempfer P."/>
            <person name="Viver T."/>
        </authorList>
    </citation>
    <scope>NUCLEOTIDE SEQUENCE [LARGE SCALE GENOMIC DNA]</scope>
    <source>
        <strain evidence="2 3">ST-119</strain>
    </source>
</reference>
<evidence type="ECO:0000313" key="3">
    <source>
        <dbReference type="Proteomes" id="UP001629156"/>
    </source>
</evidence>
<proteinExistence type="predicted"/>
<keyword evidence="3" id="KW-1185">Reference proteome</keyword>
<evidence type="ECO:0000256" key="1">
    <source>
        <dbReference type="SAM" id="SignalP"/>
    </source>
</evidence>
<name>A0ABW8YX15_9FLAO</name>
<protein>
    <submittedName>
        <fullName evidence="2">Uncharacterized protein</fullName>
    </submittedName>
</protein>
<dbReference type="Proteomes" id="UP001629156">
    <property type="component" value="Unassembled WGS sequence"/>
</dbReference>
<accession>A0ABW8YX15</accession>
<sequence length="127" mass="14335">MKLLMTLLPILIIFPAVLQAQQKEPVGCTKGEVAGAVLQFKKDAENGTIKLYTLSGLQPLPLEDESVFTKKYATSFHDFGCVAPANLSYYRNYNLQVFEYLNSEFGTSWQKELPPGIIGWQHYKETN</sequence>
<keyword evidence="1" id="KW-0732">Signal</keyword>
<feature type="signal peptide" evidence="1">
    <location>
        <begin position="1"/>
        <end position="20"/>
    </location>
</feature>
<organism evidence="2 3">
    <name type="scientific">Flavobacterium rhizosphaerae</name>
    <dbReference type="NCBI Taxonomy" id="3163298"/>
    <lineage>
        <taxon>Bacteria</taxon>
        <taxon>Pseudomonadati</taxon>
        <taxon>Bacteroidota</taxon>
        <taxon>Flavobacteriia</taxon>
        <taxon>Flavobacteriales</taxon>
        <taxon>Flavobacteriaceae</taxon>
        <taxon>Flavobacterium</taxon>
    </lineage>
</organism>
<comment type="caution">
    <text evidence="2">The sequence shown here is derived from an EMBL/GenBank/DDBJ whole genome shotgun (WGS) entry which is preliminary data.</text>
</comment>
<evidence type="ECO:0000313" key="2">
    <source>
        <dbReference type="EMBL" id="MFL9843706.1"/>
    </source>
</evidence>
<gene>
    <name evidence="2" type="ORF">ABS766_04665</name>
</gene>
<dbReference type="EMBL" id="JBELPZ010000003">
    <property type="protein sequence ID" value="MFL9843706.1"/>
    <property type="molecule type" value="Genomic_DNA"/>
</dbReference>
<dbReference type="RefSeq" id="WP_408083959.1">
    <property type="nucleotide sequence ID" value="NZ_JBELPZ010000003.1"/>
</dbReference>